<dbReference type="InterPro" id="IPR002655">
    <property type="entry name" value="Acyl-CoA_oxidase_C"/>
</dbReference>
<evidence type="ECO:0000256" key="6">
    <source>
        <dbReference type="ARBA" id="ARBA00022827"/>
    </source>
</evidence>
<dbReference type="GO" id="GO:0003997">
    <property type="term" value="F:acyl-CoA oxidase activity"/>
    <property type="evidence" value="ECO:0007669"/>
    <property type="project" value="InterPro"/>
</dbReference>
<dbReference type="Pfam" id="PF14749">
    <property type="entry name" value="Acyl-CoA_ox_N"/>
    <property type="match status" value="1"/>
</dbReference>
<evidence type="ECO:0000256" key="8">
    <source>
        <dbReference type="ARBA" id="ARBA00023002"/>
    </source>
</evidence>
<feature type="domain" description="Acyl-CoA oxidase C-terminal" evidence="11">
    <location>
        <begin position="286"/>
        <end position="418"/>
    </location>
</feature>
<reference evidence="14" key="1">
    <citation type="journal article" date="2021" name="Sci. Adv.">
        <title>The American lobster genome reveals insights on longevity, neural, and immune adaptations.</title>
        <authorList>
            <person name="Polinski J.M."/>
            <person name="Zimin A.V."/>
            <person name="Clark K.F."/>
            <person name="Kohn A.B."/>
            <person name="Sadowski N."/>
            <person name="Timp W."/>
            <person name="Ptitsyn A."/>
            <person name="Khanna P."/>
            <person name="Romanova D.Y."/>
            <person name="Williams P."/>
            <person name="Greenwood S.J."/>
            <person name="Moroz L.L."/>
            <person name="Walt D.R."/>
            <person name="Bodnar A.G."/>
        </authorList>
    </citation>
    <scope>NUCLEOTIDE SEQUENCE</scope>
    <source>
        <strain evidence="14">GMGI-L3</strain>
    </source>
</reference>
<dbReference type="Gene3D" id="2.40.110.10">
    <property type="entry name" value="Butyryl-CoA Dehydrogenase, subunit A, domain 2"/>
    <property type="match status" value="1"/>
</dbReference>
<organism evidence="14 15">
    <name type="scientific">Homarus americanus</name>
    <name type="common">American lobster</name>
    <dbReference type="NCBI Taxonomy" id="6706"/>
    <lineage>
        <taxon>Eukaryota</taxon>
        <taxon>Metazoa</taxon>
        <taxon>Ecdysozoa</taxon>
        <taxon>Arthropoda</taxon>
        <taxon>Crustacea</taxon>
        <taxon>Multicrustacea</taxon>
        <taxon>Malacostraca</taxon>
        <taxon>Eumalacostraca</taxon>
        <taxon>Eucarida</taxon>
        <taxon>Decapoda</taxon>
        <taxon>Pleocyemata</taxon>
        <taxon>Astacidea</taxon>
        <taxon>Nephropoidea</taxon>
        <taxon>Nephropidae</taxon>
        <taxon>Homarus</taxon>
    </lineage>
</organism>
<keyword evidence="15" id="KW-1185">Reference proteome</keyword>
<feature type="domain" description="Acyl-CoA oxidase C-alpha1" evidence="13">
    <location>
        <begin position="170"/>
        <end position="208"/>
    </location>
</feature>
<evidence type="ECO:0000256" key="10">
    <source>
        <dbReference type="ARBA" id="ARBA00023140"/>
    </source>
</evidence>
<name>A0A8J5JYP6_HOMAM</name>
<dbReference type="FunFam" id="2.40.110.10:FF:000003">
    <property type="entry name" value="Acyl-coenzyme A oxidase"/>
    <property type="match status" value="1"/>
</dbReference>
<dbReference type="InterPro" id="IPR012258">
    <property type="entry name" value="Acyl-CoA_oxidase"/>
</dbReference>
<keyword evidence="7" id="KW-0276">Fatty acid metabolism</keyword>
<comment type="subcellular location">
    <subcellularLocation>
        <location evidence="2">Peroxisome</location>
    </subcellularLocation>
</comment>
<dbReference type="FunFam" id="1.20.140.10:FF:000013">
    <property type="entry name" value="Acyl-coenzyme A oxidase"/>
    <property type="match status" value="1"/>
</dbReference>
<dbReference type="SUPFAM" id="SSF56645">
    <property type="entry name" value="Acyl-CoA dehydrogenase NM domain-like"/>
    <property type="match status" value="1"/>
</dbReference>
<dbReference type="GO" id="GO:0005504">
    <property type="term" value="F:fatty acid binding"/>
    <property type="evidence" value="ECO:0007669"/>
    <property type="project" value="TreeGrafter"/>
</dbReference>
<comment type="similarity">
    <text evidence="4">Belongs to the acyl-CoA oxidase family.</text>
</comment>
<dbReference type="AlphaFoldDB" id="A0A8J5JYP6"/>
<gene>
    <name evidence="14" type="primary">Acox1-L1</name>
    <name evidence="14" type="ORF">Hamer_G005379</name>
</gene>
<evidence type="ECO:0000259" key="11">
    <source>
        <dbReference type="Pfam" id="PF01756"/>
    </source>
</evidence>
<accession>A0A8J5JYP6</accession>
<dbReference type="Pfam" id="PF22924">
    <property type="entry name" value="ACOX_C_alpha1"/>
    <property type="match status" value="1"/>
</dbReference>
<evidence type="ECO:0000256" key="3">
    <source>
        <dbReference type="ARBA" id="ARBA00004846"/>
    </source>
</evidence>
<evidence type="ECO:0000259" key="13">
    <source>
        <dbReference type="Pfam" id="PF22924"/>
    </source>
</evidence>
<dbReference type="PANTHER" id="PTHR10909">
    <property type="entry name" value="ELECTRON TRANSPORT OXIDOREDUCTASE"/>
    <property type="match status" value="1"/>
</dbReference>
<evidence type="ECO:0000256" key="7">
    <source>
        <dbReference type="ARBA" id="ARBA00022832"/>
    </source>
</evidence>
<keyword evidence="10" id="KW-0576">Peroxisome</keyword>
<evidence type="ECO:0000256" key="9">
    <source>
        <dbReference type="ARBA" id="ARBA00023098"/>
    </source>
</evidence>
<dbReference type="InterPro" id="IPR029320">
    <property type="entry name" value="Acyl-CoA_ox_N"/>
</dbReference>
<evidence type="ECO:0000256" key="2">
    <source>
        <dbReference type="ARBA" id="ARBA00004275"/>
    </source>
</evidence>
<comment type="cofactor">
    <cofactor evidence="1">
        <name>FAD</name>
        <dbReference type="ChEBI" id="CHEBI:57692"/>
    </cofactor>
</comment>
<dbReference type="GO" id="GO:0033540">
    <property type="term" value="P:fatty acid beta-oxidation using acyl-CoA oxidase"/>
    <property type="evidence" value="ECO:0007669"/>
    <property type="project" value="TreeGrafter"/>
</dbReference>
<dbReference type="PANTHER" id="PTHR10909:SF250">
    <property type="entry name" value="PEROXISOMAL ACYL-COENZYME A OXIDASE 1"/>
    <property type="match status" value="1"/>
</dbReference>
<protein>
    <submittedName>
        <fullName evidence="14">Peroxisomal acyl-coenzyme A oxidase 1-like 1</fullName>
    </submittedName>
</protein>
<dbReference type="InterPro" id="IPR055060">
    <property type="entry name" value="ACOX_C_alpha1"/>
</dbReference>
<proteinExistence type="inferred from homology"/>
<dbReference type="Proteomes" id="UP000747542">
    <property type="component" value="Unassembled WGS sequence"/>
</dbReference>
<comment type="caution">
    <text evidence="14">The sequence shown here is derived from an EMBL/GenBank/DDBJ whole genome shotgun (WGS) entry which is preliminary data.</text>
</comment>
<dbReference type="GO" id="GO:0005777">
    <property type="term" value="C:peroxisome"/>
    <property type="evidence" value="ECO:0007669"/>
    <property type="project" value="UniProtKB-SubCell"/>
</dbReference>
<evidence type="ECO:0000313" key="14">
    <source>
        <dbReference type="EMBL" id="KAG7167057.1"/>
    </source>
</evidence>
<dbReference type="Gene3D" id="1.20.140.10">
    <property type="entry name" value="Butyryl-CoA Dehydrogenase, subunit A, domain 3"/>
    <property type="match status" value="3"/>
</dbReference>
<dbReference type="InterPro" id="IPR046373">
    <property type="entry name" value="Acyl-CoA_Oxase/DH_mid-dom_sf"/>
</dbReference>
<keyword evidence="9" id="KW-0443">Lipid metabolism</keyword>
<dbReference type="InterPro" id="IPR009100">
    <property type="entry name" value="AcylCoA_DH/oxidase_NM_dom_sf"/>
</dbReference>
<dbReference type="Pfam" id="PF01756">
    <property type="entry name" value="ACOX"/>
    <property type="match status" value="1"/>
</dbReference>
<dbReference type="GO" id="GO:0055088">
    <property type="term" value="P:lipid homeostasis"/>
    <property type="evidence" value="ECO:0007669"/>
    <property type="project" value="TreeGrafter"/>
</dbReference>
<feature type="domain" description="Acyl-coenzyme A oxidase N-terminal" evidence="12">
    <location>
        <begin position="1"/>
        <end position="28"/>
    </location>
</feature>
<sequence length="421" mass="47004">MFIPAIVGQGTSEQQDKWLGRAERAEIVGTYAQTEMGHGTFLRGLETTATYDPASQEFVLHSPTITATKWWPGGLGKTCNYAVVMAQLYTQGQNYGPHPFVVQLRDEYTHRSLLGVMLGEIGPRLGLKANDNGFLRFDHYRIPRMNMLMKHSQVLEDGTYVRPLHSKLSYGTMVQIRVGIVNDAWQNLGRAVTIATRYSAVRHQSEMAPGVTASLEKGNVELLPELHSLSSGLKAMSAEDATLGIEICRLACGGHGYLASSGLPRLYANTTCCITYEGENTVLWLQAHIRYFICKTFVESVESLDASEGVRSVLQSLCRLYLIYYINLKQGEFLRYGALTSKNLAFLEKEMCELLAVLRPRAVSLVDAFDMPDALLNSTLGSWDGNVYQRLFDEALKSPLNKTDVPDAYYKYLRPLMKSNL</sequence>
<evidence type="ECO:0000256" key="1">
    <source>
        <dbReference type="ARBA" id="ARBA00001974"/>
    </source>
</evidence>
<keyword evidence="6" id="KW-0274">FAD</keyword>
<evidence type="ECO:0000256" key="5">
    <source>
        <dbReference type="ARBA" id="ARBA00022630"/>
    </source>
</evidence>
<dbReference type="InterPro" id="IPR036250">
    <property type="entry name" value="AcylCo_DH-like_C"/>
</dbReference>
<evidence type="ECO:0000313" key="15">
    <source>
        <dbReference type="Proteomes" id="UP000747542"/>
    </source>
</evidence>
<keyword evidence="5" id="KW-0285">Flavoprotein</keyword>
<evidence type="ECO:0000256" key="4">
    <source>
        <dbReference type="ARBA" id="ARBA00006288"/>
    </source>
</evidence>
<dbReference type="Gene3D" id="1.10.540.10">
    <property type="entry name" value="Acyl-CoA dehydrogenase/oxidase, N-terminal domain"/>
    <property type="match status" value="1"/>
</dbReference>
<dbReference type="InterPro" id="IPR037069">
    <property type="entry name" value="AcylCoA_DH/ox_N_sf"/>
</dbReference>
<dbReference type="EMBL" id="JAHLQT010021845">
    <property type="protein sequence ID" value="KAG7167057.1"/>
    <property type="molecule type" value="Genomic_DNA"/>
</dbReference>
<comment type="pathway">
    <text evidence="3">Lipid metabolism; peroxisomal fatty acid beta-oxidation.</text>
</comment>
<dbReference type="SUPFAM" id="SSF47203">
    <property type="entry name" value="Acyl-CoA dehydrogenase C-terminal domain-like"/>
    <property type="match status" value="2"/>
</dbReference>
<keyword evidence="8" id="KW-0560">Oxidoreductase</keyword>
<dbReference type="GO" id="GO:0071949">
    <property type="term" value="F:FAD binding"/>
    <property type="evidence" value="ECO:0007669"/>
    <property type="project" value="InterPro"/>
</dbReference>
<evidence type="ECO:0000259" key="12">
    <source>
        <dbReference type="Pfam" id="PF14749"/>
    </source>
</evidence>